<gene>
    <name evidence="2" type="ORF">UT53_C0007G0030</name>
</gene>
<accession>A0A0G0SDS3</accession>
<keyword evidence="1" id="KW-0472">Membrane</keyword>
<comment type="caution">
    <text evidence="2">The sequence shown here is derived from an EMBL/GenBank/DDBJ whole genome shotgun (WGS) entry which is preliminary data.</text>
</comment>
<keyword evidence="1" id="KW-1133">Transmembrane helix</keyword>
<evidence type="ECO:0000313" key="2">
    <source>
        <dbReference type="EMBL" id="KKR23812.1"/>
    </source>
</evidence>
<keyword evidence="1" id="KW-0812">Transmembrane</keyword>
<evidence type="ECO:0000256" key="1">
    <source>
        <dbReference type="SAM" id="Phobius"/>
    </source>
</evidence>
<proteinExistence type="predicted"/>
<dbReference type="Proteomes" id="UP000034764">
    <property type="component" value="Unassembled WGS sequence"/>
</dbReference>
<feature type="transmembrane region" description="Helical" evidence="1">
    <location>
        <begin position="6"/>
        <end position="24"/>
    </location>
</feature>
<protein>
    <submittedName>
        <fullName evidence="2">Uncharacterized protein</fullName>
    </submittedName>
</protein>
<name>A0A0G0SDS3_9BACT</name>
<sequence>MERLKFTNIAVFIIFFGVALFEALRGHNWLEALIFLILGVISLWVDVSEK</sequence>
<dbReference type="AlphaFoldDB" id="A0A0G0SDS3"/>
<dbReference type="EMBL" id="LBXD01000007">
    <property type="protein sequence ID" value="KKR23812.1"/>
    <property type="molecule type" value="Genomic_DNA"/>
</dbReference>
<organism evidence="2 3">
    <name type="scientific">Candidatus Yanofskybacteria bacterium GW2011_GWD2_39_48</name>
    <dbReference type="NCBI Taxonomy" id="1619031"/>
    <lineage>
        <taxon>Bacteria</taxon>
        <taxon>Candidatus Yanofskyibacteriota</taxon>
    </lineage>
</organism>
<feature type="transmembrane region" description="Helical" evidence="1">
    <location>
        <begin position="29"/>
        <end position="45"/>
    </location>
</feature>
<evidence type="ECO:0000313" key="3">
    <source>
        <dbReference type="Proteomes" id="UP000034764"/>
    </source>
</evidence>
<reference evidence="2 3" key="1">
    <citation type="journal article" date="2015" name="Nature">
        <title>rRNA introns, odd ribosomes, and small enigmatic genomes across a large radiation of phyla.</title>
        <authorList>
            <person name="Brown C.T."/>
            <person name="Hug L.A."/>
            <person name="Thomas B.C."/>
            <person name="Sharon I."/>
            <person name="Castelle C.J."/>
            <person name="Singh A."/>
            <person name="Wilkins M.J."/>
            <person name="Williams K.H."/>
            <person name="Banfield J.F."/>
        </authorList>
    </citation>
    <scope>NUCLEOTIDE SEQUENCE [LARGE SCALE GENOMIC DNA]</scope>
</reference>